<evidence type="ECO:0000256" key="5">
    <source>
        <dbReference type="ARBA" id="ARBA00023163"/>
    </source>
</evidence>
<dbReference type="SUPFAM" id="SSF88946">
    <property type="entry name" value="Sigma2 domain of RNA polymerase sigma factors"/>
    <property type="match status" value="1"/>
</dbReference>
<organism evidence="8 9">
    <name type="scientific">Microbacterium binotii</name>
    <dbReference type="NCBI Taxonomy" id="462710"/>
    <lineage>
        <taxon>Bacteria</taxon>
        <taxon>Bacillati</taxon>
        <taxon>Actinomycetota</taxon>
        <taxon>Actinomycetes</taxon>
        <taxon>Micrococcales</taxon>
        <taxon>Microbacteriaceae</taxon>
        <taxon>Microbacterium</taxon>
    </lineage>
</organism>
<dbReference type="Gene3D" id="1.10.10.10">
    <property type="entry name" value="Winged helix-like DNA-binding domain superfamily/Winged helix DNA-binding domain"/>
    <property type="match status" value="1"/>
</dbReference>
<evidence type="ECO:0000313" key="9">
    <source>
        <dbReference type="Proteomes" id="UP001500274"/>
    </source>
</evidence>
<evidence type="ECO:0000256" key="4">
    <source>
        <dbReference type="ARBA" id="ARBA00023125"/>
    </source>
</evidence>
<keyword evidence="3" id="KW-0731">Sigma factor</keyword>
<name>A0ABN3PH24_9MICO</name>
<gene>
    <name evidence="8" type="ORF">GCM10009862_17500</name>
</gene>
<comment type="caution">
    <text evidence="8">The sequence shown here is derived from an EMBL/GenBank/DDBJ whole genome shotgun (WGS) entry which is preliminary data.</text>
</comment>
<dbReference type="InterPro" id="IPR013249">
    <property type="entry name" value="RNA_pol_sigma70_r4_t2"/>
</dbReference>
<protein>
    <submittedName>
        <fullName evidence="8">RNA polymerase sigma factor</fullName>
    </submittedName>
</protein>
<dbReference type="NCBIfam" id="TIGR02937">
    <property type="entry name" value="sigma70-ECF"/>
    <property type="match status" value="1"/>
</dbReference>
<dbReference type="InterPro" id="IPR014284">
    <property type="entry name" value="RNA_pol_sigma-70_dom"/>
</dbReference>
<keyword evidence="2" id="KW-0805">Transcription regulation</keyword>
<dbReference type="PANTHER" id="PTHR43133">
    <property type="entry name" value="RNA POLYMERASE ECF-TYPE SIGMA FACTO"/>
    <property type="match status" value="1"/>
</dbReference>
<evidence type="ECO:0000256" key="3">
    <source>
        <dbReference type="ARBA" id="ARBA00023082"/>
    </source>
</evidence>
<keyword evidence="5" id="KW-0804">Transcription</keyword>
<dbReference type="InterPro" id="IPR007627">
    <property type="entry name" value="RNA_pol_sigma70_r2"/>
</dbReference>
<dbReference type="EMBL" id="BAAARI010000011">
    <property type="protein sequence ID" value="GAA2578739.1"/>
    <property type="molecule type" value="Genomic_DNA"/>
</dbReference>
<feature type="domain" description="RNA polymerase sigma factor 70 region 4 type 2" evidence="7">
    <location>
        <begin position="121"/>
        <end position="172"/>
    </location>
</feature>
<evidence type="ECO:0000259" key="6">
    <source>
        <dbReference type="Pfam" id="PF04542"/>
    </source>
</evidence>
<dbReference type="PANTHER" id="PTHR43133:SF8">
    <property type="entry name" value="RNA POLYMERASE SIGMA FACTOR HI_1459-RELATED"/>
    <property type="match status" value="1"/>
</dbReference>
<dbReference type="Gene3D" id="1.10.1740.10">
    <property type="match status" value="1"/>
</dbReference>
<dbReference type="RefSeq" id="WP_344228662.1">
    <property type="nucleotide sequence ID" value="NZ_BAAARI010000011.1"/>
</dbReference>
<keyword evidence="4" id="KW-0238">DNA-binding</keyword>
<proteinExistence type="inferred from homology"/>
<dbReference type="SUPFAM" id="SSF88659">
    <property type="entry name" value="Sigma3 and sigma4 domains of RNA polymerase sigma factors"/>
    <property type="match status" value="1"/>
</dbReference>
<dbReference type="Proteomes" id="UP001500274">
    <property type="component" value="Unassembled WGS sequence"/>
</dbReference>
<reference evidence="8 9" key="1">
    <citation type="journal article" date="2019" name="Int. J. Syst. Evol. Microbiol.">
        <title>The Global Catalogue of Microorganisms (GCM) 10K type strain sequencing project: providing services to taxonomists for standard genome sequencing and annotation.</title>
        <authorList>
            <consortium name="The Broad Institute Genomics Platform"/>
            <consortium name="The Broad Institute Genome Sequencing Center for Infectious Disease"/>
            <person name="Wu L."/>
            <person name="Ma J."/>
        </authorList>
    </citation>
    <scope>NUCLEOTIDE SEQUENCE [LARGE SCALE GENOMIC DNA]</scope>
    <source>
        <strain evidence="8 9">JCM 16365</strain>
    </source>
</reference>
<dbReference type="InterPro" id="IPR036388">
    <property type="entry name" value="WH-like_DNA-bd_sf"/>
</dbReference>
<evidence type="ECO:0000256" key="2">
    <source>
        <dbReference type="ARBA" id="ARBA00023015"/>
    </source>
</evidence>
<evidence type="ECO:0000313" key="8">
    <source>
        <dbReference type="EMBL" id="GAA2578739.1"/>
    </source>
</evidence>
<sequence>MTSDGELIARASHGDQEAFRALYRGNIDAVYRIAAILLPTTADAEDAAQETFVTAWRKLRGFRLEGVSALPWFAAICRLVCANRLRALRRERDHVGASIDERTPSPIDVEQAVIDAELADRVAREVASLDELDRELFVLCAAHGYAYDAAAAALGISHGAVRNRLSRIRSRLRGTVQEGNAS</sequence>
<dbReference type="InterPro" id="IPR013325">
    <property type="entry name" value="RNA_pol_sigma_r2"/>
</dbReference>
<dbReference type="InterPro" id="IPR039425">
    <property type="entry name" value="RNA_pol_sigma-70-like"/>
</dbReference>
<feature type="domain" description="RNA polymerase sigma-70 region 2" evidence="6">
    <location>
        <begin position="22"/>
        <end position="90"/>
    </location>
</feature>
<evidence type="ECO:0000259" key="7">
    <source>
        <dbReference type="Pfam" id="PF08281"/>
    </source>
</evidence>
<comment type="similarity">
    <text evidence="1">Belongs to the sigma-70 factor family. ECF subfamily.</text>
</comment>
<dbReference type="Pfam" id="PF04542">
    <property type="entry name" value="Sigma70_r2"/>
    <property type="match status" value="1"/>
</dbReference>
<dbReference type="Pfam" id="PF08281">
    <property type="entry name" value="Sigma70_r4_2"/>
    <property type="match status" value="1"/>
</dbReference>
<keyword evidence="9" id="KW-1185">Reference proteome</keyword>
<accession>A0ABN3PH24</accession>
<dbReference type="InterPro" id="IPR013324">
    <property type="entry name" value="RNA_pol_sigma_r3/r4-like"/>
</dbReference>
<evidence type="ECO:0000256" key="1">
    <source>
        <dbReference type="ARBA" id="ARBA00010641"/>
    </source>
</evidence>